<keyword evidence="4" id="KW-0143">Chaperone</keyword>
<dbReference type="RefSeq" id="WP_019380814.1">
    <property type="nucleotide sequence ID" value="NZ_CP015506.1"/>
</dbReference>
<proteinExistence type="inferred from homology"/>
<protein>
    <recommendedName>
        <fullName evidence="4">Flagellar assembly factor FliW</fullName>
    </recommendedName>
</protein>
<evidence type="ECO:0000313" key="6">
    <source>
        <dbReference type="Proteomes" id="UP000077856"/>
    </source>
</evidence>
<dbReference type="Pfam" id="PF02623">
    <property type="entry name" value="FliW"/>
    <property type="match status" value="1"/>
</dbReference>
<comment type="subcellular location">
    <subcellularLocation>
        <location evidence="4">Cytoplasm</location>
    </subcellularLocation>
</comment>
<keyword evidence="1 4" id="KW-0963">Cytoplasm</keyword>
<keyword evidence="3 4" id="KW-0810">Translation regulation</keyword>
<gene>
    <name evidence="4" type="primary">fliW</name>
    <name evidence="5" type="ORF">A361_24760</name>
</gene>
<keyword evidence="5" id="KW-0282">Flagellum</keyword>
<evidence type="ECO:0000256" key="4">
    <source>
        <dbReference type="HAMAP-Rule" id="MF_01185"/>
    </source>
</evidence>
<dbReference type="GO" id="GO:0005737">
    <property type="term" value="C:cytoplasm"/>
    <property type="evidence" value="ECO:0007669"/>
    <property type="project" value="UniProtKB-SubCell"/>
</dbReference>
<dbReference type="eggNOG" id="COG1699">
    <property type="taxonomic scope" value="Bacteria"/>
</dbReference>
<dbReference type="GO" id="GO:0006417">
    <property type="term" value="P:regulation of translation"/>
    <property type="evidence" value="ECO:0007669"/>
    <property type="project" value="UniProtKB-KW"/>
</dbReference>
<dbReference type="Proteomes" id="UP000077856">
    <property type="component" value="Chromosome"/>
</dbReference>
<evidence type="ECO:0000256" key="1">
    <source>
        <dbReference type="ARBA" id="ARBA00022490"/>
    </source>
</evidence>
<dbReference type="NCBIfam" id="NF009793">
    <property type="entry name" value="PRK13285.1-1"/>
    <property type="match status" value="1"/>
</dbReference>
<dbReference type="PANTHER" id="PTHR39190">
    <property type="entry name" value="FLAGELLAR ASSEMBLY FACTOR FLIW"/>
    <property type="match status" value="1"/>
</dbReference>
<dbReference type="EMBL" id="CP015506">
    <property type="protein sequence ID" value="AND42223.1"/>
    <property type="molecule type" value="Genomic_DNA"/>
</dbReference>
<dbReference type="PANTHER" id="PTHR39190:SF1">
    <property type="entry name" value="FLAGELLAR ASSEMBLY FACTOR FLIW"/>
    <property type="match status" value="1"/>
</dbReference>
<dbReference type="InterPro" id="IPR024046">
    <property type="entry name" value="Flagellar_assmbl_FliW_dom_sf"/>
</dbReference>
<sequence length="146" mass="16735">MNIQTKFHGVQEINKEDIIHFPSGIPGFLEEKEFYILPLEGTDLFVLQSVKTPEVAFIVTDPFVLFPQYEFDLPKEALEKLEIQSDKDVATFAILTVMDPFEETTANLQAPLVINQTKKIGKQIILNQTPYKTKHKIMTPQEQGER</sequence>
<comment type="similarity">
    <text evidence="4">Belongs to the FliW family.</text>
</comment>
<dbReference type="GO" id="GO:0044780">
    <property type="term" value="P:bacterial-type flagellum assembly"/>
    <property type="evidence" value="ECO:0007669"/>
    <property type="project" value="UniProtKB-UniRule"/>
</dbReference>
<keyword evidence="5" id="KW-0969">Cilium</keyword>
<name>A0A160MGQ9_9BACI</name>
<reference evidence="5 6" key="1">
    <citation type="submission" date="2016-04" db="EMBL/GenBank/DDBJ databases">
        <title>Complete genome sequence of Bacillus oceanisediminis strain 2691.</title>
        <authorList>
            <person name="Jeong H."/>
            <person name="Kim H.J."/>
            <person name="Lee D.-W."/>
        </authorList>
    </citation>
    <scope>NUCLEOTIDE SEQUENCE [LARGE SCALE GENOMIC DNA]</scope>
    <source>
        <strain evidence="5 6">2691</strain>
    </source>
</reference>
<evidence type="ECO:0000256" key="2">
    <source>
        <dbReference type="ARBA" id="ARBA00022795"/>
    </source>
</evidence>
<dbReference type="HAMAP" id="MF_01185">
    <property type="entry name" value="FliW"/>
    <property type="match status" value="1"/>
</dbReference>
<comment type="subunit">
    <text evidence="4">Interacts with translational regulator CsrA and flagellin(s).</text>
</comment>
<dbReference type="KEGG" id="bon:A361_24760"/>
<dbReference type="Gene3D" id="2.30.290.10">
    <property type="entry name" value="BH3618-like"/>
    <property type="match status" value="1"/>
</dbReference>
<organism evidence="5 6">
    <name type="scientific">Cytobacillus oceanisediminis 2691</name>
    <dbReference type="NCBI Taxonomy" id="1196031"/>
    <lineage>
        <taxon>Bacteria</taxon>
        <taxon>Bacillati</taxon>
        <taxon>Bacillota</taxon>
        <taxon>Bacilli</taxon>
        <taxon>Bacillales</taxon>
        <taxon>Bacillaceae</taxon>
        <taxon>Cytobacillus</taxon>
    </lineage>
</organism>
<keyword evidence="2 4" id="KW-1005">Bacterial flagellum biogenesis</keyword>
<dbReference type="AlphaFoldDB" id="A0A160MGQ9"/>
<dbReference type="SUPFAM" id="SSF141457">
    <property type="entry name" value="BH3618-like"/>
    <property type="match status" value="1"/>
</dbReference>
<comment type="function">
    <text evidence="4">Acts as an anti-CsrA protein, binds CsrA and prevents it from repressing translation of its target genes, one of which is flagellin. Binds to flagellin and participates in the assembly of the flagellum.</text>
</comment>
<keyword evidence="5" id="KW-0966">Cell projection</keyword>
<accession>A0A160MGQ9</accession>
<dbReference type="InterPro" id="IPR003775">
    <property type="entry name" value="Flagellar_assembly_factor_FliW"/>
</dbReference>
<evidence type="ECO:0000313" key="5">
    <source>
        <dbReference type="EMBL" id="AND42223.1"/>
    </source>
</evidence>
<evidence type="ECO:0000256" key="3">
    <source>
        <dbReference type="ARBA" id="ARBA00022845"/>
    </source>
</evidence>
<dbReference type="STRING" id="1196031.A361_24760"/>